<evidence type="ECO:0000256" key="6">
    <source>
        <dbReference type="RuleBase" id="RU367087"/>
    </source>
</evidence>
<feature type="compositionally biased region" description="Low complexity" evidence="7">
    <location>
        <begin position="713"/>
        <end position="723"/>
    </location>
</feature>
<evidence type="ECO:0000259" key="8">
    <source>
        <dbReference type="PROSITE" id="PS51515"/>
    </source>
</evidence>
<protein>
    <recommendedName>
        <fullName evidence="6">RNA methyltransferase</fullName>
        <ecNumber evidence="6">2.1.1.-</ecNumber>
    </recommendedName>
</protein>
<dbReference type="InterPro" id="IPR039772">
    <property type="entry name" value="Bin3-like"/>
</dbReference>
<dbReference type="PANTHER" id="PTHR12315">
    <property type="entry name" value="BICOID-INTERACTING PROTEIN RELATED"/>
    <property type="match status" value="1"/>
</dbReference>
<organism evidence="9 10">
    <name type="scientific">Nicrophorus vespilloides</name>
    <name type="common">Boreal carrion beetle</name>
    <dbReference type="NCBI Taxonomy" id="110193"/>
    <lineage>
        <taxon>Eukaryota</taxon>
        <taxon>Metazoa</taxon>
        <taxon>Ecdysozoa</taxon>
        <taxon>Arthropoda</taxon>
        <taxon>Hexapoda</taxon>
        <taxon>Insecta</taxon>
        <taxon>Pterygota</taxon>
        <taxon>Neoptera</taxon>
        <taxon>Endopterygota</taxon>
        <taxon>Coleoptera</taxon>
        <taxon>Polyphaga</taxon>
        <taxon>Staphyliniformia</taxon>
        <taxon>Silphidae</taxon>
        <taxon>Nicrophorinae</taxon>
        <taxon>Nicrophorus</taxon>
    </lineage>
</organism>
<feature type="compositionally biased region" description="Low complexity" evidence="7">
    <location>
        <begin position="746"/>
        <end position="767"/>
    </location>
</feature>
<keyword evidence="3 6" id="KW-0808">Transferase</keyword>
<proteinExistence type="inferred from homology"/>
<dbReference type="CDD" id="cd02440">
    <property type="entry name" value="AdoMet_MTases"/>
    <property type="match status" value="1"/>
</dbReference>
<comment type="similarity">
    <text evidence="1 6">Belongs to the methyltransferase superfamily.</text>
</comment>
<gene>
    <name evidence="10" type="primary">LOC108559008</name>
</gene>
<evidence type="ECO:0000256" key="1">
    <source>
        <dbReference type="ARBA" id="ARBA00008361"/>
    </source>
</evidence>
<reference evidence="10" key="1">
    <citation type="submission" date="2025-08" db="UniProtKB">
        <authorList>
            <consortium name="RefSeq"/>
        </authorList>
    </citation>
    <scope>IDENTIFICATION</scope>
    <source>
        <tissue evidence="10">Whole Larva</tissue>
    </source>
</reference>
<evidence type="ECO:0000313" key="10">
    <source>
        <dbReference type="RefSeq" id="XP_017771611.1"/>
    </source>
</evidence>
<dbReference type="Pfam" id="PF13649">
    <property type="entry name" value="Methyltransf_25"/>
    <property type="match status" value="1"/>
</dbReference>
<evidence type="ECO:0000256" key="4">
    <source>
        <dbReference type="ARBA" id="ARBA00022691"/>
    </source>
</evidence>
<feature type="region of interest" description="Disordered" evidence="7">
    <location>
        <begin position="679"/>
        <end position="698"/>
    </location>
</feature>
<name>A0ABM1MAL1_NICVS</name>
<accession>A0ABM1MAL1</accession>
<dbReference type="EC" id="2.1.1.-" evidence="6"/>
<dbReference type="SUPFAM" id="SSF53335">
    <property type="entry name" value="S-adenosyl-L-methionine-dependent methyltransferases"/>
    <property type="match status" value="1"/>
</dbReference>
<evidence type="ECO:0000256" key="2">
    <source>
        <dbReference type="ARBA" id="ARBA00022603"/>
    </source>
</evidence>
<evidence type="ECO:0000256" key="7">
    <source>
        <dbReference type="SAM" id="MobiDB-lite"/>
    </source>
</evidence>
<dbReference type="GeneID" id="108559008"/>
<evidence type="ECO:0000256" key="5">
    <source>
        <dbReference type="PROSITE-ProRule" id="PRU00848"/>
    </source>
</evidence>
<dbReference type="Pfam" id="PF06859">
    <property type="entry name" value="Bin3"/>
    <property type="match status" value="1"/>
</dbReference>
<dbReference type="InterPro" id="IPR041698">
    <property type="entry name" value="Methyltransf_25"/>
</dbReference>
<evidence type="ECO:0000256" key="3">
    <source>
        <dbReference type="ARBA" id="ARBA00022679"/>
    </source>
</evidence>
<keyword evidence="9" id="KW-1185">Reference proteome</keyword>
<keyword evidence="2 6" id="KW-0489">Methyltransferase</keyword>
<keyword evidence="4 5" id="KW-0949">S-adenosyl-L-methionine</keyword>
<dbReference type="PROSITE" id="PS51515">
    <property type="entry name" value="BIN3_SAM"/>
    <property type="match status" value="1"/>
</dbReference>
<feature type="compositionally biased region" description="Basic residues" evidence="7">
    <location>
        <begin position="49"/>
        <end position="60"/>
    </location>
</feature>
<feature type="compositionally biased region" description="Gly residues" evidence="7">
    <location>
        <begin position="30"/>
        <end position="39"/>
    </location>
</feature>
<dbReference type="PANTHER" id="PTHR12315:SF0">
    <property type="entry name" value="7SK SNRNA METHYLPHOSPHATE CAPPING ENZYME"/>
    <property type="match status" value="1"/>
</dbReference>
<feature type="region of interest" description="Disordered" evidence="7">
    <location>
        <begin position="308"/>
        <end position="327"/>
    </location>
</feature>
<feature type="domain" description="Bin3-type SAM" evidence="8">
    <location>
        <begin position="376"/>
        <end position="673"/>
    </location>
</feature>
<dbReference type="InterPro" id="IPR024160">
    <property type="entry name" value="BIN3_SAM-bd_dom"/>
</dbReference>
<dbReference type="Proteomes" id="UP000695000">
    <property type="component" value="Unplaced"/>
</dbReference>
<feature type="region of interest" description="Disordered" evidence="7">
    <location>
        <begin position="243"/>
        <end position="267"/>
    </location>
</feature>
<dbReference type="InterPro" id="IPR010675">
    <property type="entry name" value="Bin3_C"/>
</dbReference>
<dbReference type="RefSeq" id="XP_017771611.1">
    <property type="nucleotide sequence ID" value="XM_017916122.1"/>
</dbReference>
<feature type="compositionally biased region" description="Low complexity" evidence="7">
    <location>
        <begin position="1"/>
        <end position="24"/>
    </location>
</feature>
<dbReference type="InterPro" id="IPR029063">
    <property type="entry name" value="SAM-dependent_MTases_sf"/>
</dbReference>
<sequence length="779" mass="83125">MSSAVAEAVTTANNTKPQQQQQQQQKKRGGGGGGGGGGANSHTQNAQKKSVKGGGRKRSKSFSGCGGGKIQNCKPVLPSKFLLGGNINDPLNLNSLQDEEINRAMNAVTPKSSPIPTPPRRKGQPVEVIIPPNINDPLNLIDCADDAEYEQQLCSPVKKGRKKKGRKRRTTSGTLYSDAEMIIEAKTPESNRDSAKIPECNVPVVVVATAKAAAATTKAGAAAAAAAVVVAAASVASSAVCDASSKADEPEAAATVTTTATGSKAAPKELTLELSPKKDKNKRKSEEHKDAVKKLKYSMDKIVSPVVPQPGAWNLKRTGGGGGNRNNPWQFRTQRNLNREKNKNQALPQFKGRDQRYQYGNYNRYYGYRNGHQELDARLKCFALNRDIFEDKDILDIGCNIGHITLSVARDLSARSVVGIDIDERLIAIARKNVKHYVSSNGGGGSGSGAGVSGGGSASGVYGGGGGGGVGVGCSSGSNGGGVATQMELEPEPATAIRSPTTTKTSSSEFFPISMAILYGPIDIPGFGEKRHGKSFPHNVTFVQGNYVLEDDSLLSVEQPQFDTILCLSITKWIHLNWGDAGIKQAFRRMYAQLRPGGKLILEPQNWASYKNKKKLTETIYKNYNSIEFFPGSFTQYLLSPEVGFAKSEILAFPDNSSKGFQRPIQIYTKSTMFPSERIECPSSCHEGGDSGGNKHQVYVSVPTPIHEDHQQHSSNSHTSSSSPMDQAESSCERSQDAETGDCSNASETEASSLTVTTTTTTTETLTNGDDGSPPPEKT</sequence>
<feature type="compositionally biased region" description="Low complexity" evidence="7">
    <location>
        <begin position="252"/>
        <end position="265"/>
    </location>
</feature>
<evidence type="ECO:0000313" key="9">
    <source>
        <dbReference type="Proteomes" id="UP000695000"/>
    </source>
</evidence>
<dbReference type="Gene3D" id="3.40.50.150">
    <property type="entry name" value="Vaccinia Virus protein VP39"/>
    <property type="match status" value="1"/>
</dbReference>
<feature type="region of interest" description="Disordered" evidence="7">
    <location>
        <begin position="707"/>
        <end position="779"/>
    </location>
</feature>
<feature type="region of interest" description="Disordered" evidence="7">
    <location>
        <begin position="1"/>
        <end position="69"/>
    </location>
</feature>